<reference evidence="14 15" key="1">
    <citation type="submission" date="2020-04" db="EMBL/GenBank/DDBJ databases">
        <authorList>
            <person name="De Canck E."/>
        </authorList>
    </citation>
    <scope>NUCLEOTIDE SEQUENCE [LARGE SCALE GENOMIC DNA]</scope>
    <source>
        <strain evidence="14 15">LMG 28614</strain>
    </source>
</reference>
<keyword evidence="3" id="KW-0547">Nucleotide-binding</keyword>
<dbReference type="FunFam" id="3.40.50.720:FF:000033">
    <property type="entry name" value="Adenylyltransferase and sulfurtransferase MOCS3"/>
    <property type="match status" value="1"/>
</dbReference>
<dbReference type="InterPro" id="IPR045886">
    <property type="entry name" value="ThiF/MoeB/HesA"/>
</dbReference>
<dbReference type="AlphaFoldDB" id="A0A6S7B7J1"/>
<dbReference type="EC" id="2.7.7.80" evidence="8"/>
<evidence type="ECO:0000256" key="1">
    <source>
        <dbReference type="ARBA" id="ARBA00009919"/>
    </source>
</evidence>
<dbReference type="CDD" id="cd17040">
    <property type="entry name" value="Ubl_MoaD_like"/>
    <property type="match status" value="1"/>
</dbReference>
<dbReference type="Proteomes" id="UP000494365">
    <property type="component" value="Unassembled WGS sequence"/>
</dbReference>
<comment type="catalytic activity">
    <reaction evidence="5">
        <text>[molybdopterin-synthase sulfur-carrier protein]-C-terminal Gly-Gly + ATP + H(+) = [molybdopterin-synthase sulfur-carrier protein]-C-terminal Gly-Gly-AMP + diphosphate</text>
        <dbReference type="Rhea" id="RHEA:43616"/>
        <dbReference type="Rhea" id="RHEA-COMP:12159"/>
        <dbReference type="Rhea" id="RHEA-COMP:12202"/>
        <dbReference type="ChEBI" id="CHEBI:15378"/>
        <dbReference type="ChEBI" id="CHEBI:30616"/>
        <dbReference type="ChEBI" id="CHEBI:33019"/>
        <dbReference type="ChEBI" id="CHEBI:90618"/>
        <dbReference type="ChEBI" id="CHEBI:90778"/>
        <dbReference type="EC" id="2.7.7.80"/>
    </reaction>
</comment>
<name>A0A6S7B7J1_9BURK</name>
<dbReference type="InterPro" id="IPR001763">
    <property type="entry name" value="Rhodanese-like_dom"/>
</dbReference>
<keyword evidence="14" id="KW-0548">Nucleotidyltransferase</keyword>
<evidence type="ECO:0000256" key="9">
    <source>
        <dbReference type="ARBA" id="ARBA00073635"/>
    </source>
</evidence>
<evidence type="ECO:0000256" key="11">
    <source>
        <dbReference type="ARBA" id="ARBA00075328"/>
    </source>
</evidence>
<evidence type="ECO:0000256" key="12">
    <source>
        <dbReference type="ARBA" id="ARBA00078531"/>
    </source>
</evidence>
<dbReference type="GO" id="GO:0008641">
    <property type="term" value="F:ubiquitin-like modifier activating enzyme activity"/>
    <property type="evidence" value="ECO:0007669"/>
    <property type="project" value="InterPro"/>
</dbReference>
<dbReference type="Pfam" id="PF00899">
    <property type="entry name" value="ThiF"/>
    <property type="match status" value="1"/>
</dbReference>
<evidence type="ECO:0000313" key="14">
    <source>
        <dbReference type="EMBL" id="CAB3788374.1"/>
    </source>
</evidence>
<dbReference type="PROSITE" id="PS50206">
    <property type="entry name" value="RHODANESE_3"/>
    <property type="match status" value="1"/>
</dbReference>
<evidence type="ECO:0000256" key="8">
    <source>
        <dbReference type="ARBA" id="ARBA00066884"/>
    </source>
</evidence>
<organism evidence="14 15">
    <name type="scientific">Paraburkholderia ultramafica</name>
    <dbReference type="NCBI Taxonomy" id="1544867"/>
    <lineage>
        <taxon>Bacteria</taxon>
        <taxon>Pseudomonadati</taxon>
        <taxon>Pseudomonadota</taxon>
        <taxon>Betaproteobacteria</taxon>
        <taxon>Burkholderiales</taxon>
        <taxon>Burkholderiaceae</taxon>
        <taxon>Paraburkholderia</taxon>
    </lineage>
</organism>
<dbReference type="InterPro" id="IPR000594">
    <property type="entry name" value="ThiF_NAD_FAD-bd"/>
</dbReference>
<dbReference type="InterPro" id="IPR035985">
    <property type="entry name" value="Ubiquitin-activating_enz"/>
</dbReference>
<keyword evidence="15" id="KW-1185">Reference proteome</keyword>
<accession>A0A6S7B7J1</accession>
<dbReference type="GO" id="GO:0008146">
    <property type="term" value="F:sulfotransferase activity"/>
    <property type="evidence" value="ECO:0007669"/>
    <property type="project" value="TreeGrafter"/>
</dbReference>
<evidence type="ECO:0000256" key="10">
    <source>
        <dbReference type="ARBA" id="ARBA00075110"/>
    </source>
</evidence>
<evidence type="ECO:0000256" key="3">
    <source>
        <dbReference type="ARBA" id="ARBA00022741"/>
    </source>
</evidence>
<dbReference type="EMBL" id="CADIKK010000011">
    <property type="protein sequence ID" value="CAB3788374.1"/>
    <property type="molecule type" value="Genomic_DNA"/>
</dbReference>
<comment type="subunit">
    <text evidence="7">Homodimer. Forms a stable heterotetrameric complex of 2 MoeB and 2 MoaD during adenylation of MoaD.</text>
</comment>
<evidence type="ECO:0000256" key="6">
    <source>
        <dbReference type="ARBA" id="ARBA00055169"/>
    </source>
</evidence>
<dbReference type="Gene3D" id="3.10.20.30">
    <property type="match status" value="1"/>
</dbReference>
<gene>
    <name evidence="14" type="primary">moeZ</name>
    <name evidence="14" type="ORF">LMG28614_02677</name>
</gene>
<sequence>MTVVIFPEVLARAAQLPSDRTESEGSTLRELIEYICKRHSQLRTHLFYENGSFKEHFLLTCSGELVDLDHVPTPGSEVEIMLATSGGLDTDRLSNDEIRRYVRHITLPGVGRAGQLRLKKAKVLIVGTGGLGSPVCLYLAAAGVGTLGLIDFDVVESSNLQRQIVHGNSTLGMLKVESAKQRLQDLNADVQIDTYAATLDADNAIQLIGQYDLVVDGTDNFFSRYLVNDACVQLGKPLVYGAIYRFEGQMSVFNHRAGPCYRCIFPASPPPELAPNCSAGGVIGVLPGVVGLIQATEAIKLILDIGESLAGRLMRFDALTMRFSELRLRRRPDCPVCSANRSGTRVEPDGVSCADASPGRPRLAPDFYIKPRALESIMAQKDNNHVLLDVRDANELEVCQLPGVLHIPLDELTDRIGVLDPSQTHYLICYGGTRAERAASTLRDAGFAHVKVLEGSMKRWVRDVAPDMPIY</sequence>
<keyword evidence="2 14" id="KW-0808">Transferase</keyword>
<comment type="similarity">
    <text evidence="1">Belongs to the HesA/MoeB/ThiF family.</text>
</comment>
<dbReference type="CDD" id="cd00158">
    <property type="entry name" value="RHOD"/>
    <property type="match status" value="1"/>
</dbReference>
<keyword evidence="4" id="KW-0067">ATP-binding</keyword>
<feature type="domain" description="Rhodanese" evidence="13">
    <location>
        <begin position="381"/>
        <end position="469"/>
    </location>
</feature>
<dbReference type="Gene3D" id="3.40.250.10">
    <property type="entry name" value="Rhodanese-like domain"/>
    <property type="match status" value="1"/>
</dbReference>
<evidence type="ECO:0000313" key="15">
    <source>
        <dbReference type="Proteomes" id="UP000494365"/>
    </source>
</evidence>
<dbReference type="Gene3D" id="3.40.50.720">
    <property type="entry name" value="NAD(P)-binding Rossmann-like Domain"/>
    <property type="match status" value="1"/>
</dbReference>
<dbReference type="PANTHER" id="PTHR10953:SF102">
    <property type="entry name" value="ADENYLYLTRANSFERASE AND SULFURTRANSFERASE MOCS3"/>
    <property type="match status" value="1"/>
</dbReference>
<evidence type="ECO:0000256" key="7">
    <source>
        <dbReference type="ARBA" id="ARBA00063809"/>
    </source>
</evidence>
<dbReference type="GO" id="GO:0005829">
    <property type="term" value="C:cytosol"/>
    <property type="evidence" value="ECO:0007669"/>
    <property type="project" value="TreeGrafter"/>
</dbReference>
<evidence type="ECO:0000259" key="13">
    <source>
        <dbReference type="PROSITE" id="PS50206"/>
    </source>
</evidence>
<protein>
    <recommendedName>
        <fullName evidence="9">Molybdopterin-synthase adenylyltransferase</fullName>
        <ecNumber evidence="8">2.7.7.80</ecNumber>
    </recommendedName>
    <alternativeName>
        <fullName evidence="12">MoaD protein adenylase</fullName>
    </alternativeName>
    <alternativeName>
        <fullName evidence="10">Molybdopterin-converting factor subunit 1 adenylase</fullName>
    </alternativeName>
    <alternativeName>
        <fullName evidence="11">Sulfur carrier protein MoaD adenylyltransferase</fullName>
    </alternativeName>
</protein>
<comment type="function">
    <text evidence="6">Catalyzes the adenylation by ATP of the carboxyl group of the C-terminal glycine of sulfur carrier protein MoaD.</text>
</comment>
<dbReference type="InterPro" id="IPR016155">
    <property type="entry name" value="Mopterin_synth/thiamin_S_b"/>
</dbReference>
<dbReference type="GO" id="GO:0005524">
    <property type="term" value="F:ATP binding"/>
    <property type="evidence" value="ECO:0007669"/>
    <property type="project" value="UniProtKB-KW"/>
</dbReference>
<dbReference type="NCBIfam" id="NF004281">
    <property type="entry name" value="PRK05690.1"/>
    <property type="match status" value="1"/>
</dbReference>
<dbReference type="PANTHER" id="PTHR10953">
    <property type="entry name" value="UBIQUITIN-ACTIVATING ENZYME E1"/>
    <property type="match status" value="1"/>
</dbReference>
<dbReference type="GO" id="GO:0004792">
    <property type="term" value="F:thiosulfate-cyanide sulfurtransferase activity"/>
    <property type="evidence" value="ECO:0007669"/>
    <property type="project" value="TreeGrafter"/>
</dbReference>
<evidence type="ECO:0000256" key="4">
    <source>
        <dbReference type="ARBA" id="ARBA00022840"/>
    </source>
</evidence>
<dbReference type="InterPro" id="IPR036873">
    <property type="entry name" value="Rhodanese-like_dom_sf"/>
</dbReference>
<dbReference type="SUPFAM" id="SSF54285">
    <property type="entry name" value="MoaD/ThiS"/>
    <property type="match status" value="1"/>
</dbReference>
<dbReference type="SMART" id="SM00450">
    <property type="entry name" value="RHOD"/>
    <property type="match status" value="1"/>
</dbReference>
<dbReference type="CDD" id="cd00757">
    <property type="entry name" value="ThiF_MoeB_HesA_family"/>
    <property type="match status" value="1"/>
</dbReference>
<evidence type="ECO:0000256" key="2">
    <source>
        <dbReference type="ARBA" id="ARBA00022679"/>
    </source>
</evidence>
<dbReference type="Pfam" id="PF00581">
    <property type="entry name" value="Rhodanese"/>
    <property type="match status" value="1"/>
</dbReference>
<dbReference type="GO" id="GO:0061605">
    <property type="term" value="F:molybdopterin-synthase adenylyltransferase activity"/>
    <property type="evidence" value="ECO:0007669"/>
    <property type="project" value="UniProtKB-EC"/>
</dbReference>
<evidence type="ECO:0000256" key="5">
    <source>
        <dbReference type="ARBA" id="ARBA00052218"/>
    </source>
</evidence>
<proteinExistence type="inferred from homology"/>
<dbReference type="InterPro" id="IPR012675">
    <property type="entry name" value="Beta-grasp_dom_sf"/>
</dbReference>
<dbReference type="RefSeq" id="WP_217469117.1">
    <property type="nucleotide sequence ID" value="NZ_CADIKK010000011.1"/>
</dbReference>
<dbReference type="SUPFAM" id="SSF69572">
    <property type="entry name" value="Activating enzymes of the ubiquitin-like proteins"/>
    <property type="match status" value="1"/>
</dbReference>